<dbReference type="EMBL" id="KZ997791">
    <property type="protein sequence ID" value="RKO86947.1"/>
    <property type="molecule type" value="Genomic_DNA"/>
</dbReference>
<keyword evidence="3" id="KW-1185">Reference proteome</keyword>
<name>A0A4V1IQL2_9FUNG</name>
<organism evidence="2 3">
    <name type="scientific">Blyttiomyces helicus</name>
    <dbReference type="NCBI Taxonomy" id="388810"/>
    <lineage>
        <taxon>Eukaryota</taxon>
        <taxon>Fungi</taxon>
        <taxon>Fungi incertae sedis</taxon>
        <taxon>Chytridiomycota</taxon>
        <taxon>Chytridiomycota incertae sedis</taxon>
        <taxon>Chytridiomycetes</taxon>
        <taxon>Chytridiomycetes incertae sedis</taxon>
        <taxon>Blyttiomyces</taxon>
    </lineage>
</organism>
<dbReference type="AlphaFoldDB" id="A0A4V1IQL2"/>
<proteinExistence type="predicted"/>
<evidence type="ECO:0000256" key="1">
    <source>
        <dbReference type="SAM" id="MobiDB-lite"/>
    </source>
</evidence>
<feature type="compositionally biased region" description="Polar residues" evidence="1">
    <location>
        <begin position="258"/>
        <end position="281"/>
    </location>
</feature>
<evidence type="ECO:0000313" key="3">
    <source>
        <dbReference type="Proteomes" id="UP000269721"/>
    </source>
</evidence>
<sequence length="303" mass="32316">MDQKCQHAFQAAAPVASAATTSDLGSPTTVAGNVFRTDSPWGSAIRANFLDFPSIYQAGDGMLQEAPRVAVARAPPRGRCAMCEATGLSLGTGDKIDMACVHYLRIWVSKLEPSEPDVVDGINRDDRPKLGAEKGRVARVVWDKGDGGRRKALALTTCCERKKKNFPDSAAASDPVANRFTLSSQFPPPLPPAFAACSEETVKLSSRRRRLTFAPPLLGVLELTCPCFGRTSPQPPPSPDMDVNAGDAAYQSRLDRSYAQSSTVPTTAKPQDLASTYQDEQGSSREGVYAAAVTPSDAINIPS</sequence>
<accession>A0A4V1IQL2</accession>
<feature type="region of interest" description="Disordered" evidence="1">
    <location>
        <begin position="255"/>
        <end position="288"/>
    </location>
</feature>
<reference evidence="3" key="1">
    <citation type="journal article" date="2018" name="Nat. Microbiol.">
        <title>Leveraging single-cell genomics to expand the fungal tree of life.</title>
        <authorList>
            <person name="Ahrendt S.R."/>
            <person name="Quandt C.A."/>
            <person name="Ciobanu D."/>
            <person name="Clum A."/>
            <person name="Salamov A."/>
            <person name="Andreopoulos B."/>
            <person name="Cheng J.F."/>
            <person name="Woyke T."/>
            <person name="Pelin A."/>
            <person name="Henrissat B."/>
            <person name="Reynolds N.K."/>
            <person name="Benny G.L."/>
            <person name="Smith M.E."/>
            <person name="James T.Y."/>
            <person name="Grigoriev I.V."/>
        </authorList>
    </citation>
    <scope>NUCLEOTIDE SEQUENCE [LARGE SCALE GENOMIC DNA]</scope>
</reference>
<evidence type="ECO:0000313" key="2">
    <source>
        <dbReference type="EMBL" id="RKO86947.1"/>
    </source>
</evidence>
<dbReference type="Proteomes" id="UP000269721">
    <property type="component" value="Unassembled WGS sequence"/>
</dbReference>
<protein>
    <submittedName>
        <fullName evidence="2">Uncharacterized protein</fullName>
    </submittedName>
</protein>
<gene>
    <name evidence="2" type="ORF">BDK51DRAFT_39551</name>
</gene>